<comment type="caution">
    <text evidence="1">The sequence shown here is derived from an EMBL/GenBank/DDBJ whole genome shotgun (WGS) entry which is preliminary data.</text>
</comment>
<sequence>MMILLNREPGKNALRRIVGLMLQQPFIRRHTGSPQLQLYQNFRPFVLAISICSLEKSLTTNLIYNMRIAPFVIAVCAFVANVDASYYYTVFTSISSGLNVTLNGTTKGIEFGPGSPCRYWTRYEVAPEINDWTYYSIRARDGQIYFRYPEYRPRAIAQAASTPSLFRIEVDGEGSYVVALESETGEKLAWTAERSTTAPNRNMVVSLQPYKRSRAQRFKIAEEYVDPDDC</sequence>
<protein>
    <submittedName>
        <fullName evidence="1">Uncharacterized protein</fullName>
    </submittedName>
</protein>
<organism evidence="1 2">
    <name type="scientific">Trichophyton violaceum</name>
    <dbReference type="NCBI Taxonomy" id="34388"/>
    <lineage>
        <taxon>Eukaryota</taxon>
        <taxon>Fungi</taxon>
        <taxon>Dikarya</taxon>
        <taxon>Ascomycota</taxon>
        <taxon>Pezizomycotina</taxon>
        <taxon>Eurotiomycetes</taxon>
        <taxon>Eurotiomycetidae</taxon>
        <taxon>Onygenales</taxon>
        <taxon>Arthrodermataceae</taxon>
        <taxon>Trichophyton</taxon>
    </lineage>
</organism>
<gene>
    <name evidence="1" type="ORF">A7D00_1574</name>
</gene>
<evidence type="ECO:0000313" key="2">
    <source>
        <dbReference type="Proteomes" id="UP000243519"/>
    </source>
</evidence>
<reference evidence="1 2" key="1">
    <citation type="submission" date="2016-05" db="EMBL/GenBank/DDBJ databases">
        <title>Genome sequencing of Trichophyton violaceum CMCC(F)T3l isolated from hair.</title>
        <authorList>
            <person name="Zhan P."/>
            <person name="Tao Y."/>
            <person name="Liu W."/>
        </authorList>
    </citation>
    <scope>NUCLEOTIDE SEQUENCE [LARGE SCALE GENOMIC DNA]</scope>
    <source>
        <strain evidence="2">CMCC(F)T3l</strain>
    </source>
</reference>
<evidence type="ECO:0000313" key="1">
    <source>
        <dbReference type="EMBL" id="OAL73547.1"/>
    </source>
</evidence>
<dbReference type="OrthoDB" id="4171067at2759"/>
<proteinExistence type="predicted"/>
<dbReference type="Proteomes" id="UP000243519">
    <property type="component" value="Unassembled WGS sequence"/>
</dbReference>
<dbReference type="AlphaFoldDB" id="A0A178FPV8"/>
<keyword evidence="2" id="KW-1185">Reference proteome</keyword>
<name>A0A178FPV8_TRIVO</name>
<dbReference type="EMBL" id="LHPN01000002">
    <property type="protein sequence ID" value="OAL73547.1"/>
    <property type="molecule type" value="Genomic_DNA"/>
</dbReference>
<accession>A0A178FPV8</accession>